<dbReference type="RefSeq" id="XP_066654371.1">
    <property type="nucleotide sequence ID" value="XM_066795891.1"/>
</dbReference>
<reference evidence="1 2" key="1">
    <citation type="submission" date="2024-04" db="EMBL/GenBank/DDBJ databases">
        <title>Phyllosticta paracitricarpa is synonymous to the EU quarantine fungus P. citricarpa based on phylogenomic analyses.</title>
        <authorList>
            <consortium name="Lawrence Berkeley National Laboratory"/>
            <person name="Van ingen-buijs V.A."/>
            <person name="Van westerhoven A.C."/>
            <person name="Haridas S."/>
            <person name="Skiadas P."/>
            <person name="Martin F."/>
            <person name="Groenewald J.Z."/>
            <person name="Crous P.W."/>
            <person name="Seidl M.F."/>
        </authorList>
    </citation>
    <scope>NUCLEOTIDE SEQUENCE [LARGE SCALE GENOMIC DNA]</scope>
    <source>
        <strain evidence="1 2">CPC 17464</strain>
    </source>
</reference>
<protein>
    <submittedName>
        <fullName evidence="1">Uncharacterized protein</fullName>
    </submittedName>
</protein>
<dbReference type="Proteomes" id="UP001360953">
    <property type="component" value="Unassembled WGS sequence"/>
</dbReference>
<organism evidence="1 2">
    <name type="scientific">Phyllosticta citribraziliensis</name>
    <dbReference type="NCBI Taxonomy" id="989973"/>
    <lineage>
        <taxon>Eukaryota</taxon>
        <taxon>Fungi</taxon>
        <taxon>Dikarya</taxon>
        <taxon>Ascomycota</taxon>
        <taxon>Pezizomycotina</taxon>
        <taxon>Dothideomycetes</taxon>
        <taxon>Dothideomycetes incertae sedis</taxon>
        <taxon>Botryosphaeriales</taxon>
        <taxon>Phyllostictaceae</taxon>
        <taxon>Phyllosticta</taxon>
    </lineage>
</organism>
<evidence type="ECO:0000313" key="2">
    <source>
        <dbReference type="Proteomes" id="UP001360953"/>
    </source>
</evidence>
<sequence>MGTPVLALPHRRPSFASSILHSCQASLLIPTRCWARAPFSALAAPTEAGGEDHEDQARPTGPRVLVAQLVLLVFLTALDHPCVPFARLTQQLRDSSSSNLGTSSALLHRCDSPSSALYCTVPTPACHWQSRVRPLLPLCCVAPCAMEQSSTPCASRILSPL</sequence>
<keyword evidence="2" id="KW-1185">Reference proteome</keyword>
<proteinExistence type="predicted"/>
<comment type="caution">
    <text evidence="1">The sequence shown here is derived from an EMBL/GenBank/DDBJ whole genome shotgun (WGS) entry which is preliminary data.</text>
</comment>
<accession>A0ABR1LMI6</accession>
<name>A0ABR1LMI6_9PEZI</name>
<evidence type="ECO:0000313" key="1">
    <source>
        <dbReference type="EMBL" id="KAK7535955.1"/>
    </source>
</evidence>
<gene>
    <name evidence="1" type="ORF">J3D65DRAFT_396923</name>
</gene>
<dbReference type="GeneID" id="92028797"/>
<dbReference type="EMBL" id="JBBPEH010000007">
    <property type="protein sequence ID" value="KAK7535955.1"/>
    <property type="molecule type" value="Genomic_DNA"/>
</dbReference>